<name>A0A5B0HC16_9BURK</name>
<feature type="compositionally biased region" description="Polar residues" evidence="1">
    <location>
        <begin position="146"/>
        <end position="156"/>
    </location>
</feature>
<dbReference type="Proteomes" id="UP000325273">
    <property type="component" value="Unassembled WGS sequence"/>
</dbReference>
<organism evidence="2 3">
    <name type="scientific">Paraburkholderia panacisoli</name>
    <dbReference type="NCBI Taxonomy" id="2603818"/>
    <lineage>
        <taxon>Bacteria</taxon>
        <taxon>Pseudomonadati</taxon>
        <taxon>Pseudomonadota</taxon>
        <taxon>Betaproteobacteria</taxon>
        <taxon>Burkholderiales</taxon>
        <taxon>Burkholderiaceae</taxon>
        <taxon>Paraburkholderia</taxon>
    </lineage>
</organism>
<evidence type="ECO:0000256" key="1">
    <source>
        <dbReference type="SAM" id="MobiDB-lite"/>
    </source>
</evidence>
<gene>
    <name evidence="2" type="ORF">FVF58_12020</name>
</gene>
<sequence>MTISERYGEFYLLTSPFTNTIGCYRVVSRIAAAEMGLSQEEFMNVVQRLQDRRIAVCVDDYILVRTWFRHNSWEATFSGNVAKAAAKELAGLPSQLREHWVQASLDIGVPEAAVHSLLPEIDVTRWEAGALHDKDSVEGTYEGLSRVSTTPSEGQANYNHNHNKNNKETKNTTPTPLFFDVTIEPHRKMLLQLLSGIDGEVAQTILDELAGALESVRSGTRRKPIGSVRAWVGELVNLAASGNFVPELAPAIRERRGRADSHAESVPRPTARDVGRKNMDAVRAALISASAQKRDASCVKS</sequence>
<reference evidence="2 3" key="1">
    <citation type="submission" date="2019-08" db="EMBL/GenBank/DDBJ databases">
        <title>Paraburkholderia sp. DCY113.</title>
        <authorList>
            <person name="Kang J."/>
        </authorList>
    </citation>
    <scope>NUCLEOTIDE SEQUENCE [LARGE SCALE GENOMIC DNA]</scope>
    <source>
        <strain evidence="2 3">DCY113</strain>
    </source>
</reference>
<dbReference type="EMBL" id="VTUZ01000006">
    <property type="protein sequence ID" value="KAA1012602.1"/>
    <property type="molecule type" value="Genomic_DNA"/>
</dbReference>
<protein>
    <submittedName>
        <fullName evidence="2">Uncharacterized protein</fullName>
    </submittedName>
</protein>
<dbReference type="RefSeq" id="WP_149670120.1">
    <property type="nucleotide sequence ID" value="NZ_VTUZ01000006.1"/>
</dbReference>
<feature type="region of interest" description="Disordered" evidence="1">
    <location>
        <begin position="255"/>
        <end position="274"/>
    </location>
</feature>
<dbReference type="AlphaFoldDB" id="A0A5B0HC16"/>
<evidence type="ECO:0000313" key="3">
    <source>
        <dbReference type="Proteomes" id="UP000325273"/>
    </source>
</evidence>
<proteinExistence type="predicted"/>
<keyword evidence="3" id="KW-1185">Reference proteome</keyword>
<evidence type="ECO:0000313" key="2">
    <source>
        <dbReference type="EMBL" id="KAA1012602.1"/>
    </source>
</evidence>
<feature type="region of interest" description="Disordered" evidence="1">
    <location>
        <begin position="145"/>
        <end position="173"/>
    </location>
</feature>
<comment type="caution">
    <text evidence="2">The sequence shown here is derived from an EMBL/GenBank/DDBJ whole genome shotgun (WGS) entry which is preliminary data.</text>
</comment>
<accession>A0A5B0HC16</accession>